<sequence length="100" mass="12037">MKKCIITVYYLIDNFCKIYQEWERKRLMPSSNQRNRDGKLSLAELLTVVIYFYLSPCKDCKNYYLYYLSHKYKRYSNNVGNRYNQINCITCATAMLISLN</sequence>
<dbReference type="EMBL" id="AP008981">
    <property type="protein sequence ID" value="BAG40275.1"/>
    <property type="molecule type" value="Genomic_DNA"/>
</dbReference>
<dbReference type="Proteomes" id="UP000001033">
    <property type="component" value="Chromosome"/>
</dbReference>
<organism evidence="1 2">
    <name type="scientific">Orientia tsutsugamushi (strain Ikeda)</name>
    <name type="common">Rickettsia tsutsugamushi</name>
    <dbReference type="NCBI Taxonomy" id="334380"/>
    <lineage>
        <taxon>Bacteria</taxon>
        <taxon>Pseudomonadati</taxon>
        <taxon>Pseudomonadota</taxon>
        <taxon>Alphaproteobacteria</taxon>
        <taxon>Rickettsiales</taxon>
        <taxon>Rickettsiaceae</taxon>
        <taxon>Rickettsieae</taxon>
        <taxon>Orientia</taxon>
    </lineage>
</organism>
<proteinExistence type="predicted"/>
<evidence type="ECO:0000313" key="2">
    <source>
        <dbReference type="Proteomes" id="UP000001033"/>
    </source>
</evidence>
<dbReference type="HOGENOM" id="CLU_180758_0_0_5"/>
<name>B3CSM8_ORITI</name>
<evidence type="ECO:0000313" key="1">
    <source>
        <dbReference type="EMBL" id="BAG40275.1"/>
    </source>
</evidence>
<dbReference type="KEGG" id="ott:OTT_0817"/>
<accession>B3CSM8</accession>
<dbReference type="AlphaFoldDB" id="B3CSM8"/>
<gene>
    <name evidence="1" type="ordered locus">OTT_0817</name>
</gene>
<reference evidence="2" key="1">
    <citation type="journal article" date="2008" name="DNA Res.">
        <title>The whole-genome sequencing of the obligate intracellular bacterium Orientia tsutsugamushi revealed massive gene amplification during reductive genome evolution.</title>
        <authorList>
            <person name="Nakayama K."/>
            <person name="Yamashita A."/>
            <person name="Kurokawa K."/>
            <person name="Morimoto T."/>
            <person name="Ogawa M."/>
            <person name="Fukuhara M."/>
            <person name="Urakami H."/>
            <person name="Ohnishi M."/>
            <person name="Uchiyama I."/>
            <person name="Ogura Y."/>
            <person name="Ooka T."/>
            <person name="Oshima K."/>
            <person name="Tamura A."/>
            <person name="Hattori M."/>
            <person name="Hayashi T."/>
        </authorList>
    </citation>
    <scope>NUCLEOTIDE SEQUENCE [LARGE SCALE GENOMIC DNA]</scope>
    <source>
        <strain evidence="2">Ikeda</strain>
    </source>
</reference>
<protein>
    <submittedName>
        <fullName evidence="1">Transposase</fullName>
    </submittedName>
</protein>